<dbReference type="Proteomes" id="UP000515125">
    <property type="component" value="Unplaced"/>
</dbReference>
<dbReference type="AlphaFoldDB" id="A0A6P6RWT6"/>
<feature type="region of interest" description="Disordered" evidence="1">
    <location>
        <begin position="110"/>
        <end position="133"/>
    </location>
</feature>
<feature type="region of interest" description="Disordered" evidence="1">
    <location>
        <begin position="702"/>
        <end position="801"/>
    </location>
</feature>
<feature type="compositionally biased region" description="Polar residues" evidence="1">
    <location>
        <begin position="707"/>
        <end position="737"/>
    </location>
</feature>
<protein>
    <submittedName>
        <fullName evidence="3">Uncharacterized protein LOC34617743</fullName>
    </submittedName>
</protein>
<keyword evidence="2" id="KW-1185">Reference proteome</keyword>
<reference evidence="3" key="1">
    <citation type="submission" date="2025-08" db="UniProtKB">
        <authorList>
            <consortium name="RefSeq"/>
        </authorList>
    </citation>
    <scope>IDENTIFICATION</scope>
</reference>
<name>A0A6P6RWT6_9EIME</name>
<dbReference type="GeneID" id="34617743"/>
<dbReference type="OrthoDB" id="347908at2759"/>
<organism evidence="2 3">
    <name type="scientific">Cyclospora cayetanensis</name>
    <dbReference type="NCBI Taxonomy" id="88456"/>
    <lineage>
        <taxon>Eukaryota</taxon>
        <taxon>Sar</taxon>
        <taxon>Alveolata</taxon>
        <taxon>Apicomplexa</taxon>
        <taxon>Conoidasida</taxon>
        <taxon>Coccidia</taxon>
        <taxon>Eucoccidiorida</taxon>
        <taxon>Eimeriorina</taxon>
        <taxon>Eimeriidae</taxon>
        <taxon>Cyclospora</taxon>
    </lineage>
</organism>
<feature type="compositionally biased region" description="Basic and acidic residues" evidence="1">
    <location>
        <begin position="738"/>
        <end position="754"/>
    </location>
</feature>
<evidence type="ECO:0000313" key="3">
    <source>
        <dbReference type="RefSeq" id="XP_026191822.1"/>
    </source>
</evidence>
<feature type="region of interest" description="Disordered" evidence="1">
    <location>
        <begin position="373"/>
        <end position="462"/>
    </location>
</feature>
<evidence type="ECO:0000313" key="2">
    <source>
        <dbReference type="Proteomes" id="UP000515125"/>
    </source>
</evidence>
<feature type="compositionally biased region" description="Basic and acidic residues" evidence="1">
    <location>
        <begin position="376"/>
        <end position="388"/>
    </location>
</feature>
<evidence type="ECO:0000256" key="1">
    <source>
        <dbReference type="SAM" id="MobiDB-lite"/>
    </source>
</evidence>
<sequence>MAAQMPVPSGCPTAVATFADTPRNQLHSSQQPAATTTGRIFKETQGLLTQGSLLLPCAPSAFSSTGCLSQPIEPSLTPVQPHWLGPYHPPLQGISDRPPSLDVVRNLLGAPQATREGQPKAPSFATPGSSSERAIIGGKPQRALNSVALLRGSGRPLILELKHSLNVVQQTAATAGEEPQSQGAAEGLMAGPALFNNKLKKRIGASTVAELKKRLLLMPQVEDIVEAAVIPEDSAFNHQESEERPTYVSSEHYVFGAAPVRLRAACDGVEVLAKMYFHMKKLAWRAELLLYGYERARLMCEWARNFVMRTATLPGDDDTRDALTVLMDFKLPSDNDGSAVPDLVDWLVTFPPKAPKLVYRMLSEEETAAFKRQKKLERSAAKKEHQPDAEWPLTSGADGGREGQRTDREMNSQPHAADATLLQESEETREDKRTVVSAPELVVNLDSPQTMESEAKTEASAGGELLAAPTTATAVAGQACADCEAGGYADVLCEEATGNSGCCSSSSRFLQAGSDQEAIAAQALVHSEGHPSAPSQATIGGEDPVSSDALWKKVFPELALLPVLVAAQMRRKRRRVGKKPHSVQNAKEMKQQHMLARLFLKHVIEKNRQIHESDGEGLSDEEPGKLPQWVKSLNGAQHSANSPTPPRLQEAIARKEPLSTPYSPYLSPKQQTLLMKEPLRRFIGSFGPNKGEEWPLVHRAEEHQASDRLQTTKSMETRTGQTDTHSTRSVNSEVAQQQRRDKQAPCKLQEEHGLRQQSSPLHVPRPPSREAEKHPSSAPAPPSSLPKEAQESQSTDALPLSLQPGVQHGLWNAAIERSEGSIDLKNNPYNGKYYASHSDEYHVALRCEPEKHRNLAAPTLLVSHSQGLQPLHVPSSRPFLCIEAPPNSASVFLGDIPSGEGGCKHLAASVLQGRPTSESWQEDLEEHIGPTISSASKDILGLEGLLHYRQPNQAYVFQRSGFRTHLPCGVRSDAFNVEKLMSCSRTPHDGLQACNPAEHMDFNLVDCALVLGSPAATSVAAPHAAPSGDSN</sequence>
<dbReference type="RefSeq" id="XP_026191822.1">
    <property type="nucleotide sequence ID" value="XM_026336037.1"/>
</dbReference>
<proteinExistence type="predicted"/>
<feature type="compositionally biased region" description="Basic and acidic residues" evidence="1">
    <location>
        <begin position="399"/>
        <end position="410"/>
    </location>
</feature>
<accession>A0A6P6RWT6</accession>
<gene>
    <name evidence="3" type="primary">LOC34617743</name>
</gene>